<proteinExistence type="predicted"/>
<feature type="domain" description="NADP-dependent oxidoreductase" evidence="2">
    <location>
        <begin position="12"/>
        <end position="308"/>
    </location>
</feature>
<dbReference type="PANTHER" id="PTHR43625">
    <property type="entry name" value="AFLATOXIN B1 ALDEHYDE REDUCTASE"/>
    <property type="match status" value="1"/>
</dbReference>
<evidence type="ECO:0000313" key="4">
    <source>
        <dbReference type="Proteomes" id="UP001301769"/>
    </source>
</evidence>
<evidence type="ECO:0000313" key="3">
    <source>
        <dbReference type="EMBL" id="KAK4215274.1"/>
    </source>
</evidence>
<dbReference type="Pfam" id="PF00248">
    <property type="entry name" value="Aldo_ket_red"/>
    <property type="match status" value="1"/>
</dbReference>
<dbReference type="SUPFAM" id="SSF51430">
    <property type="entry name" value="NAD(P)-linked oxidoreductase"/>
    <property type="match status" value="1"/>
</dbReference>
<keyword evidence="4" id="KW-1185">Reference proteome</keyword>
<dbReference type="EMBL" id="MU858082">
    <property type="protein sequence ID" value="KAK4215274.1"/>
    <property type="molecule type" value="Genomic_DNA"/>
</dbReference>
<dbReference type="InterPro" id="IPR050791">
    <property type="entry name" value="Aldo-Keto_reductase"/>
</dbReference>
<dbReference type="CDD" id="cd19077">
    <property type="entry name" value="AKR_AKR8A1-2"/>
    <property type="match status" value="1"/>
</dbReference>
<dbReference type="GO" id="GO:0016491">
    <property type="term" value="F:oxidoreductase activity"/>
    <property type="evidence" value="ECO:0007669"/>
    <property type="project" value="UniProtKB-KW"/>
</dbReference>
<dbReference type="Proteomes" id="UP001301769">
    <property type="component" value="Unassembled WGS sequence"/>
</dbReference>
<evidence type="ECO:0000259" key="2">
    <source>
        <dbReference type="Pfam" id="PF00248"/>
    </source>
</evidence>
<name>A0AAN7B9C3_9PEZI</name>
<dbReference type="Gene3D" id="3.20.20.100">
    <property type="entry name" value="NADP-dependent oxidoreductase domain"/>
    <property type="match status" value="1"/>
</dbReference>
<dbReference type="InterPro" id="IPR036812">
    <property type="entry name" value="NAD(P)_OxRdtase_dom_sf"/>
</dbReference>
<keyword evidence="1" id="KW-0560">Oxidoreductase</keyword>
<sequence>MPEILGKQVGQIGFGLMGLTWRATPPSQEQAFASLRASLEKGMNLWNAAEFYGTPEYNSLTLLERYFAKYPEDADKVILMVKGAVGLDAHHPSGEPSEIRRSIENCLSILKGRKKIDIFEPARRDKNTPLEITFGAINEYIEKGLVGGIGLSEVAAATIHEAAKITKILTVENELSLASPDILTNGVAEACAQYGITLVAYSPLCRGLLTTQFTSYNDIPQDSFLRLLPRFSPENFETNKKLADQVKALAEKKGCKPTQLAISWTAHLSRRPGVPEIIPIPGATTVERVEENSVLVDISDAEMKEIDDTLAKFEVVGGRYMDQHPINT</sequence>
<dbReference type="AlphaFoldDB" id="A0AAN7B9C3"/>
<dbReference type="InterPro" id="IPR023210">
    <property type="entry name" value="NADP_OxRdtase_dom"/>
</dbReference>
<dbReference type="PANTHER" id="PTHR43625:SF78">
    <property type="entry name" value="PYRIDOXAL REDUCTASE-RELATED"/>
    <property type="match status" value="1"/>
</dbReference>
<accession>A0AAN7B9C3</accession>
<gene>
    <name evidence="3" type="ORF">QBC37DRAFT_129389</name>
</gene>
<protein>
    <submittedName>
        <fullName evidence="3">Pyridoxal reductase</fullName>
    </submittedName>
</protein>
<reference evidence="3" key="2">
    <citation type="submission" date="2023-05" db="EMBL/GenBank/DDBJ databases">
        <authorList>
            <consortium name="Lawrence Berkeley National Laboratory"/>
            <person name="Steindorff A."/>
            <person name="Hensen N."/>
            <person name="Bonometti L."/>
            <person name="Westerberg I."/>
            <person name="Brannstrom I.O."/>
            <person name="Guillou S."/>
            <person name="Cros-Aarteil S."/>
            <person name="Calhoun S."/>
            <person name="Haridas S."/>
            <person name="Kuo A."/>
            <person name="Mondo S."/>
            <person name="Pangilinan J."/>
            <person name="Riley R."/>
            <person name="Labutti K."/>
            <person name="Andreopoulos B."/>
            <person name="Lipzen A."/>
            <person name="Chen C."/>
            <person name="Yanf M."/>
            <person name="Daum C."/>
            <person name="Ng V."/>
            <person name="Clum A."/>
            <person name="Ohm R."/>
            <person name="Martin F."/>
            <person name="Silar P."/>
            <person name="Natvig D."/>
            <person name="Lalanne C."/>
            <person name="Gautier V."/>
            <person name="Ament-Velasquez S.L."/>
            <person name="Kruys A."/>
            <person name="Hutchinson M.I."/>
            <person name="Powell A.J."/>
            <person name="Barry K."/>
            <person name="Miller A.N."/>
            <person name="Grigoriev I.V."/>
            <person name="Debuchy R."/>
            <person name="Gladieux P."/>
            <person name="Thoren M.H."/>
            <person name="Johannesson H."/>
        </authorList>
    </citation>
    <scope>NUCLEOTIDE SEQUENCE</scope>
    <source>
        <strain evidence="3">PSN293</strain>
    </source>
</reference>
<comment type="caution">
    <text evidence="3">The sequence shown here is derived from an EMBL/GenBank/DDBJ whole genome shotgun (WGS) entry which is preliminary data.</text>
</comment>
<evidence type="ECO:0000256" key="1">
    <source>
        <dbReference type="ARBA" id="ARBA00023002"/>
    </source>
</evidence>
<organism evidence="3 4">
    <name type="scientific">Rhypophila decipiens</name>
    <dbReference type="NCBI Taxonomy" id="261697"/>
    <lineage>
        <taxon>Eukaryota</taxon>
        <taxon>Fungi</taxon>
        <taxon>Dikarya</taxon>
        <taxon>Ascomycota</taxon>
        <taxon>Pezizomycotina</taxon>
        <taxon>Sordariomycetes</taxon>
        <taxon>Sordariomycetidae</taxon>
        <taxon>Sordariales</taxon>
        <taxon>Naviculisporaceae</taxon>
        <taxon>Rhypophila</taxon>
    </lineage>
</organism>
<dbReference type="GO" id="GO:0005737">
    <property type="term" value="C:cytoplasm"/>
    <property type="evidence" value="ECO:0007669"/>
    <property type="project" value="TreeGrafter"/>
</dbReference>
<reference evidence="3" key="1">
    <citation type="journal article" date="2023" name="Mol. Phylogenet. Evol.">
        <title>Genome-scale phylogeny and comparative genomics of the fungal order Sordariales.</title>
        <authorList>
            <person name="Hensen N."/>
            <person name="Bonometti L."/>
            <person name="Westerberg I."/>
            <person name="Brannstrom I.O."/>
            <person name="Guillou S."/>
            <person name="Cros-Aarteil S."/>
            <person name="Calhoun S."/>
            <person name="Haridas S."/>
            <person name="Kuo A."/>
            <person name="Mondo S."/>
            <person name="Pangilinan J."/>
            <person name="Riley R."/>
            <person name="LaButti K."/>
            <person name="Andreopoulos B."/>
            <person name="Lipzen A."/>
            <person name="Chen C."/>
            <person name="Yan M."/>
            <person name="Daum C."/>
            <person name="Ng V."/>
            <person name="Clum A."/>
            <person name="Steindorff A."/>
            <person name="Ohm R.A."/>
            <person name="Martin F."/>
            <person name="Silar P."/>
            <person name="Natvig D.O."/>
            <person name="Lalanne C."/>
            <person name="Gautier V."/>
            <person name="Ament-Velasquez S.L."/>
            <person name="Kruys A."/>
            <person name="Hutchinson M.I."/>
            <person name="Powell A.J."/>
            <person name="Barry K."/>
            <person name="Miller A.N."/>
            <person name="Grigoriev I.V."/>
            <person name="Debuchy R."/>
            <person name="Gladieux P."/>
            <person name="Hiltunen Thoren M."/>
            <person name="Johannesson H."/>
        </authorList>
    </citation>
    <scope>NUCLEOTIDE SEQUENCE</scope>
    <source>
        <strain evidence="3">PSN293</strain>
    </source>
</reference>